<gene>
    <name evidence="3" type="ORF">METZ01_LOCUS1018</name>
</gene>
<sequence>MPSKYLAGLALVIICAACMSADAGAPMDMASDPAVTDPSMAPMFEVDPFWPKPLPNHWLLGSTIGAAVDSRDHVWIIHRGNDDGNLAPNEIPSQQSPPIADECCSSAPPVLEFDAEGNLVGSWGGPGDGYTWPASNHGIVVDHMDNVWIGGNGGGDSHVLKFTRSGEFLLQVGEPGNGVNSMAENHFSRVAKVTYDGPANEIYLADGYGNKRVAVIDAGNGDLKRFWGAYGTTTISDDFLGAYDPMAEPAQQFRGPVHCADPADDDFVYVCDRGGNRIQVFTKTGDYVEEIFIEKNSGGSGAVWDVAFSPDPAQSFIYVADGLNERVHVVRRQGMEYIYNFGDGGRMAGQFFGTHSIATDSQGNIYTTETYEGKRLQKHTYMGMGPAPSGSTGVAHPE</sequence>
<dbReference type="Gene3D" id="2.120.10.30">
    <property type="entry name" value="TolB, C-terminal domain"/>
    <property type="match status" value="1"/>
</dbReference>
<protein>
    <recommendedName>
        <fullName evidence="4">Peptidylamidoglycolate lyase</fullName>
    </recommendedName>
</protein>
<dbReference type="EMBL" id="UINC01000055">
    <property type="protein sequence ID" value="SUZ48164.1"/>
    <property type="molecule type" value="Genomic_DNA"/>
</dbReference>
<dbReference type="SUPFAM" id="SSF63829">
    <property type="entry name" value="Calcium-dependent phosphotriesterase"/>
    <property type="match status" value="1"/>
</dbReference>
<reference evidence="3" key="1">
    <citation type="submission" date="2018-05" db="EMBL/GenBank/DDBJ databases">
        <authorList>
            <person name="Lanie J.A."/>
            <person name="Ng W.-L."/>
            <person name="Kazmierczak K.M."/>
            <person name="Andrzejewski T.M."/>
            <person name="Davidsen T.M."/>
            <person name="Wayne K.J."/>
            <person name="Tettelin H."/>
            <person name="Glass J.I."/>
            <person name="Rusch D."/>
            <person name="Podicherti R."/>
            <person name="Tsui H.-C.T."/>
            <person name="Winkler M.E."/>
        </authorList>
    </citation>
    <scope>NUCLEOTIDE SEQUENCE</scope>
</reference>
<dbReference type="PANTHER" id="PTHR10680:SF14">
    <property type="entry name" value="PEPTIDYL-GLYCINE ALPHA-AMIDATING MONOOXYGENASE"/>
    <property type="match status" value="1"/>
</dbReference>
<evidence type="ECO:0000256" key="1">
    <source>
        <dbReference type="ARBA" id="ARBA00022729"/>
    </source>
</evidence>
<dbReference type="AlphaFoldDB" id="A0A381N291"/>
<keyword evidence="2" id="KW-0325">Glycoprotein</keyword>
<evidence type="ECO:0008006" key="4">
    <source>
        <dbReference type="Google" id="ProtNLM"/>
    </source>
</evidence>
<proteinExistence type="predicted"/>
<organism evidence="3">
    <name type="scientific">marine metagenome</name>
    <dbReference type="NCBI Taxonomy" id="408172"/>
    <lineage>
        <taxon>unclassified sequences</taxon>
        <taxon>metagenomes</taxon>
        <taxon>ecological metagenomes</taxon>
    </lineage>
</organism>
<dbReference type="InterPro" id="IPR011042">
    <property type="entry name" value="6-blade_b-propeller_TolB-like"/>
</dbReference>
<name>A0A381N291_9ZZZZ</name>
<keyword evidence="1" id="KW-0732">Signal</keyword>
<dbReference type="PANTHER" id="PTHR10680">
    <property type="entry name" value="PEPTIDYL-GLYCINE ALPHA-AMIDATING MONOOXYGENASE"/>
    <property type="match status" value="1"/>
</dbReference>
<evidence type="ECO:0000313" key="3">
    <source>
        <dbReference type="EMBL" id="SUZ48164.1"/>
    </source>
</evidence>
<evidence type="ECO:0000256" key="2">
    <source>
        <dbReference type="ARBA" id="ARBA00023180"/>
    </source>
</evidence>
<accession>A0A381N291</accession>